<dbReference type="Proteomes" id="UP001168877">
    <property type="component" value="Unassembled WGS sequence"/>
</dbReference>
<evidence type="ECO:0000256" key="3">
    <source>
        <dbReference type="ARBA" id="ARBA00023015"/>
    </source>
</evidence>
<dbReference type="Gene3D" id="1.10.10.60">
    <property type="entry name" value="Homeodomain-like"/>
    <property type="match status" value="1"/>
</dbReference>
<evidence type="ECO:0000256" key="7">
    <source>
        <dbReference type="SAM" id="MobiDB-lite"/>
    </source>
</evidence>
<dbReference type="EMBL" id="JAUESC010000002">
    <property type="protein sequence ID" value="KAK0606102.1"/>
    <property type="molecule type" value="Genomic_DNA"/>
</dbReference>
<dbReference type="CDD" id="cd00167">
    <property type="entry name" value="SANT"/>
    <property type="match status" value="1"/>
</dbReference>
<dbReference type="PANTHER" id="PTHR47997:SF73">
    <property type="entry name" value="TRANSCRIPTION FACTOR MYB83-LIKE"/>
    <property type="match status" value="1"/>
</dbReference>
<dbReference type="SMART" id="SM00717">
    <property type="entry name" value="SANT"/>
    <property type="match status" value="1"/>
</dbReference>
<keyword evidence="11" id="KW-1185">Reference proteome</keyword>
<organism evidence="10 11">
    <name type="scientific">Acer saccharum</name>
    <name type="common">Sugar maple</name>
    <dbReference type="NCBI Taxonomy" id="4024"/>
    <lineage>
        <taxon>Eukaryota</taxon>
        <taxon>Viridiplantae</taxon>
        <taxon>Streptophyta</taxon>
        <taxon>Embryophyta</taxon>
        <taxon>Tracheophyta</taxon>
        <taxon>Spermatophyta</taxon>
        <taxon>Magnoliopsida</taxon>
        <taxon>eudicotyledons</taxon>
        <taxon>Gunneridae</taxon>
        <taxon>Pentapetalae</taxon>
        <taxon>rosids</taxon>
        <taxon>malvids</taxon>
        <taxon>Sapindales</taxon>
        <taxon>Sapindaceae</taxon>
        <taxon>Hippocastanoideae</taxon>
        <taxon>Acereae</taxon>
        <taxon>Acer</taxon>
    </lineage>
</organism>
<keyword evidence="2" id="KW-0677">Repeat</keyword>
<dbReference type="AlphaFoldDB" id="A0AA39W7G0"/>
<accession>A0AA39W7G0</accession>
<evidence type="ECO:0000256" key="2">
    <source>
        <dbReference type="ARBA" id="ARBA00022737"/>
    </source>
</evidence>
<comment type="subcellular location">
    <subcellularLocation>
        <location evidence="1">Nucleus</location>
    </subcellularLocation>
</comment>
<sequence length="425" mass="46582">MCIKAVGRKTHHSKVEMRKPDLQVSGGIGNMIKLRKGLWSPEEDEKLMSYMVNNGQGCWSDVARNAGLQRWSQIAARLPGRTDNEIKNFWNSTIKKRLKNLSSSSSSPPPPSTTSPNTSDSSSDHHQRKLLEANMGGGGGGLVMTMHEHGSNGIIMPMYMDTSSSSTSPSSLPFSASMVLNHMMMDVQLPVLEHGMNMFHENHHHGYDPSPCMAQVGMSGGGGCFYGEQGYFGEIYVPPLESVSKEENAKTENNHRNTNNNNQLVNNTNIVDDNDKAENVTDGVGNFSWQEEEEEIKLGEWDLEELMKDVSNHSPLSAVKKGLSTLSQSLKSSAAGSTVIPHQICIPFTSASPPNRDITAAPIIDNTHSMTTRGKNGIYKPKVYQSFSASSMLDIVPSTVTEALKYTAWKNAMQAEYKALQDNNA</sequence>
<dbReference type="InterPro" id="IPR001005">
    <property type="entry name" value="SANT/Myb"/>
</dbReference>
<feature type="domain" description="HTH myb-type" evidence="9">
    <location>
        <begin position="31"/>
        <end position="98"/>
    </location>
</feature>
<dbReference type="InterPro" id="IPR051953">
    <property type="entry name" value="Plant_SW-associated_TFs"/>
</dbReference>
<evidence type="ECO:0000256" key="6">
    <source>
        <dbReference type="ARBA" id="ARBA00023242"/>
    </source>
</evidence>
<protein>
    <submittedName>
        <fullName evidence="10">Uncharacterized protein</fullName>
    </submittedName>
</protein>
<keyword evidence="5" id="KW-0804">Transcription</keyword>
<dbReference type="InterPro" id="IPR017930">
    <property type="entry name" value="Myb_dom"/>
</dbReference>
<feature type="compositionally biased region" description="Low complexity" evidence="7">
    <location>
        <begin position="256"/>
        <end position="269"/>
    </location>
</feature>
<dbReference type="InterPro" id="IPR009057">
    <property type="entry name" value="Homeodomain-like_sf"/>
</dbReference>
<evidence type="ECO:0000313" key="10">
    <source>
        <dbReference type="EMBL" id="KAK0606102.1"/>
    </source>
</evidence>
<comment type="caution">
    <text evidence="10">The sequence shown here is derived from an EMBL/GenBank/DDBJ whole genome shotgun (WGS) entry which is preliminary data.</text>
</comment>
<reference evidence="10" key="1">
    <citation type="journal article" date="2022" name="Plant J.">
        <title>Strategies of tolerance reflected in two North American maple genomes.</title>
        <authorList>
            <person name="McEvoy S.L."/>
            <person name="Sezen U.U."/>
            <person name="Trouern-Trend A."/>
            <person name="McMahon S.M."/>
            <person name="Schaberg P.G."/>
            <person name="Yang J."/>
            <person name="Wegrzyn J.L."/>
            <person name="Swenson N.G."/>
        </authorList>
    </citation>
    <scope>NUCLEOTIDE SEQUENCE</scope>
    <source>
        <strain evidence="10">NS2018</strain>
    </source>
</reference>
<dbReference type="GO" id="GO:0003677">
    <property type="term" value="F:DNA binding"/>
    <property type="evidence" value="ECO:0007669"/>
    <property type="project" value="UniProtKB-KW"/>
</dbReference>
<evidence type="ECO:0000256" key="5">
    <source>
        <dbReference type="ARBA" id="ARBA00023163"/>
    </source>
</evidence>
<keyword evidence="4" id="KW-0238">DNA-binding</keyword>
<evidence type="ECO:0000313" key="11">
    <source>
        <dbReference type="Proteomes" id="UP001168877"/>
    </source>
</evidence>
<dbReference type="GO" id="GO:0005634">
    <property type="term" value="C:nucleus"/>
    <property type="evidence" value="ECO:0007669"/>
    <property type="project" value="UniProtKB-SubCell"/>
</dbReference>
<keyword evidence="6" id="KW-0539">Nucleus</keyword>
<proteinExistence type="predicted"/>
<reference evidence="10" key="2">
    <citation type="submission" date="2023-06" db="EMBL/GenBank/DDBJ databases">
        <authorList>
            <person name="Swenson N.G."/>
            <person name="Wegrzyn J.L."/>
            <person name="Mcevoy S.L."/>
        </authorList>
    </citation>
    <scope>NUCLEOTIDE SEQUENCE</scope>
    <source>
        <strain evidence="10">NS2018</strain>
        <tissue evidence="10">Leaf</tissue>
    </source>
</reference>
<gene>
    <name evidence="10" type="ORF">LWI29_034161</name>
</gene>
<dbReference type="PROSITE" id="PS50090">
    <property type="entry name" value="MYB_LIKE"/>
    <property type="match status" value="1"/>
</dbReference>
<evidence type="ECO:0000259" key="8">
    <source>
        <dbReference type="PROSITE" id="PS50090"/>
    </source>
</evidence>
<name>A0AA39W7G0_ACESA</name>
<dbReference type="PROSITE" id="PS51294">
    <property type="entry name" value="HTH_MYB"/>
    <property type="match status" value="1"/>
</dbReference>
<feature type="region of interest" description="Disordered" evidence="7">
    <location>
        <begin position="99"/>
        <end position="126"/>
    </location>
</feature>
<evidence type="ECO:0000259" key="9">
    <source>
        <dbReference type="PROSITE" id="PS51294"/>
    </source>
</evidence>
<evidence type="ECO:0000256" key="1">
    <source>
        <dbReference type="ARBA" id="ARBA00004123"/>
    </source>
</evidence>
<feature type="region of interest" description="Disordered" evidence="7">
    <location>
        <begin position="248"/>
        <end position="279"/>
    </location>
</feature>
<dbReference type="PANTHER" id="PTHR47997">
    <property type="entry name" value="MYB DOMAIN PROTEIN 55"/>
    <property type="match status" value="1"/>
</dbReference>
<keyword evidence="3" id="KW-0805">Transcription regulation</keyword>
<feature type="domain" description="Myb-like" evidence="8">
    <location>
        <begin position="31"/>
        <end position="94"/>
    </location>
</feature>
<dbReference type="SUPFAM" id="SSF46689">
    <property type="entry name" value="Homeodomain-like"/>
    <property type="match status" value="1"/>
</dbReference>
<dbReference type="Pfam" id="PF00249">
    <property type="entry name" value="Myb_DNA-binding"/>
    <property type="match status" value="1"/>
</dbReference>
<evidence type="ECO:0000256" key="4">
    <source>
        <dbReference type="ARBA" id="ARBA00023125"/>
    </source>
</evidence>